<dbReference type="PROSITE" id="PS51165">
    <property type="entry name" value="THUMP"/>
    <property type="match status" value="1"/>
</dbReference>
<dbReference type="CDD" id="cd02440">
    <property type="entry name" value="AdoMet_MTases"/>
    <property type="match status" value="1"/>
</dbReference>
<reference evidence="9 10" key="1">
    <citation type="submission" date="2019-04" db="EMBL/GenBank/DDBJ databases">
        <title>Salinimonas iocasae sp. nov., a halophilic bacterium isolated from the outer tube casing of tubeworms in Okinawa Trough.</title>
        <authorList>
            <person name="Zhang H."/>
            <person name="Wang H."/>
            <person name="Li C."/>
        </authorList>
    </citation>
    <scope>NUCLEOTIDE SEQUENCE [LARGE SCALE GENOMIC DNA]</scope>
    <source>
        <strain evidence="9 10">KX18D6</strain>
    </source>
</reference>
<name>A0A5B7YD55_9ALTE</name>
<evidence type="ECO:0000259" key="8">
    <source>
        <dbReference type="PROSITE" id="PS51165"/>
    </source>
</evidence>
<sequence>MNTILVTTSRGLDELLREEIISLCPDAEVKMSPGALSFEGSLEQAYTLCLWSRLANRVIWVLNSGKCDSAEDLYAIADGIDWPQHLRPTDSLSVQFSGTNRAINNTQFGAVKIKDAIVDQFMQEGTQRPSVERKQPDLPVYAKCQRDQVTVGIDLSGNSLHQRAYRQQTGDAPLKEHIACAMLMRSGWTNNTDKPLADMMCGSGTIAIEAAYIARNIAPSIKRSYWGFNGWLGHDATLWDKLLDNALASQQPVSSTIFASDVSKKLISIARKNADEAGVFHDIQFACQDATKAAPPEKEKGYLVANPPYGERLGELTDLLPLFSQWGKHLKTAWKGWHVTLLSSNRDLLRVLKLRAAKDYAMNNGKLECRLVNYRLDEQNCQQFSDDAENHEFANRLRKNLKKMKSWVKQQDTNCYRIYDADLPDYNVAIDRYDDWLVVQEYAPPKDIDENKARRRLQEVLLHLPAVTGVPSSNISLKVRTRQKGTAQYEKLDQKGVKKVIYENGARLLVNLTDYLDTGLFLDHRETRKLVRQLSQNKDVLNLFSYTGSVSVAAALGKARSVCTVDMSKTYLDWARENFRLNKLGGPYAFIQADCTQWLASHTGKYDLIFIDPPSFSNSKRMQATWDVQRDYLAMLQDAFKCLNDGGTIVFSNNKRGFKLDAQAIKEMGLSCEDITAQTIPGDFSRHPNIHKCWIMKKC</sequence>
<organism evidence="9 10">
    <name type="scientific">Salinimonas iocasae</name>
    <dbReference type="NCBI Taxonomy" id="2572577"/>
    <lineage>
        <taxon>Bacteria</taxon>
        <taxon>Pseudomonadati</taxon>
        <taxon>Pseudomonadota</taxon>
        <taxon>Gammaproteobacteria</taxon>
        <taxon>Alteromonadales</taxon>
        <taxon>Alteromonadaceae</taxon>
        <taxon>Alteromonas/Salinimonas group</taxon>
        <taxon>Salinimonas</taxon>
    </lineage>
</organism>
<evidence type="ECO:0000256" key="1">
    <source>
        <dbReference type="ARBA" id="ARBA00022490"/>
    </source>
</evidence>
<dbReference type="Pfam" id="PF10672">
    <property type="entry name" value="Methyltrans_SAM"/>
    <property type="match status" value="1"/>
</dbReference>
<keyword evidence="10" id="KW-1185">Reference proteome</keyword>
<dbReference type="EC" id="2.1.1.264" evidence="6"/>
<dbReference type="Gene3D" id="3.30.750.80">
    <property type="entry name" value="RNA methyltransferase domain (HRMD) like"/>
    <property type="match status" value="1"/>
</dbReference>
<dbReference type="GO" id="GO:0003723">
    <property type="term" value="F:RNA binding"/>
    <property type="evidence" value="ECO:0007669"/>
    <property type="project" value="UniProtKB-UniRule"/>
</dbReference>
<protein>
    <recommendedName>
        <fullName evidence="6">Ribosomal RNA large subunit methyltransferase K/L</fullName>
    </recommendedName>
    <domain>
        <recommendedName>
            <fullName evidence="6">23S rRNA m2G2445 methyltransferase</fullName>
            <ecNumber evidence="6">2.1.1.173</ecNumber>
        </recommendedName>
        <alternativeName>
            <fullName evidence="6">rRNA (guanine-N(2)-)-methyltransferase RlmL</fullName>
        </alternativeName>
    </domain>
    <domain>
        <recommendedName>
            <fullName evidence="6">23S rRNA m7G2069 methyltransferase</fullName>
            <ecNumber evidence="6">2.1.1.264</ecNumber>
        </recommendedName>
        <alternativeName>
            <fullName evidence="6">rRNA (guanine-N(7)-)-methyltransferase RlmK</fullName>
        </alternativeName>
    </domain>
</protein>
<keyword evidence="2 6" id="KW-0698">rRNA processing</keyword>
<dbReference type="SMART" id="SM00981">
    <property type="entry name" value="THUMP"/>
    <property type="match status" value="1"/>
</dbReference>
<dbReference type="PANTHER" id="PTHR47313:SF1">
    <property type="entry name" value="RIBOSOMAL RNA LARGE SUBUNIT METHYLTRANSFERASE K_L"/>
    <property type="match status" value="1"/>
</dbReference>
<feature type="domain" description="THUMP" evidence="8">
    <location>
        <begin position="44"/>
        <end position="155"/>
    </location>
</feature>
<dbReference type="OrthoDB" id="9809404at2"/>
<dbReference type="InterPro" id="IPR004114">
    <property type="entry name" value="THUMP_dom"/>
</dbReference>
<keyword evidence="3 6" id="KW-0489">Methyltransferase</keyword>
<evidence type="ECO:0000256" key="7">
    <source>
        <dbReference type="PROSITE-ProRule" id="PRU00529"/>
    </source>
</evidence>
<dbReference type="EC" id="2.1.1.173" evidence="6"/>
<comment type="function">
    <text evidence="6">Specifically methylates the guanine in position 2445 (m2G2445) and the guanine in position 2069 (m7G2069) of 23S rRNA.</text>
</comment>
<keyword evidence="4 6" id="KW-0808">Transferase</keyword>
<dbReference type="Gene3D" id="3.40.50.150">
    <property type="entry name" value="Vaccinia Virus protein VP39"/>
    <property type="match status" value="2"/>
</dbReference>
<dbReference type="GO" id="GO:0052915">
    <property type="term" value="F:23S rRNA (guanine(2445)-N(2))-methyltransferase activity"/>
    <property type="evidence" value="ECO:0007669"/>
    <property type="project" value="UniProtKB-UniRule"/>
</dbReference>
<keyword evidence="5 6" id="KW-0949">S-adenosyl-L-methionine</keyword>
<dbReference type="Pfam" id="PF01170">
    <property type="entry name" value="UPF0020"/>
    <property type="match status" value="1"/>
</dbReference>
<dbReference type="EMBL" id="CP039852">
    <property type="protein sequence ID" value="QCZ93475.1"/>
    <property type="molecule type" value="Genomic_DNA"/>
</dbReference>
<dbReference type="Pfam" id="PF02926">
    <property type="entry name" value="THUMP"/>
    <property type="match status" value="1"/>
</dbReference>
<keyword evidence="7" id="KW-0694">RNA-binding</keyword>
<dbReference type="RefSeq" id="WP_139756219.1">
    <property type="nucleotide sequence ID" value="NZ_CP039852.1"/>
</dbReference>
<dbReference type="CDD" id="cd11715">
    <property type="entry name" value="THUMP_AdoMetMT"/>
    <property type="match status" value="1"/>
</dbReference>
<dbReference type="GO" id="GO:0005737">
    <property type="term" value="C:cytoplasm"/>
    <property type="evidence" value="ECO:0007669"/>
    <property type="project" value="UniProtKB-SubCell"/>
</dbReference>
<dbReference type="NCBIfam" id="NF008748">
    <property type="entry name" value="PRK11783.1"/>
    <property type="match status" value="1"/>
</dbReference>
<dbReference type="KEGG" id="salk:FBQ74_08240"/>
<dbReference type="PIRSF" id="PIRSF037618">
    <property type="entry name" value="RNA_Mtase_bacteria_prd"/>
    <property type="match status" value="1"/>
</dbReference>
<dbReference type="GO" id="GO:0070043">
    <property type="term" value="F:rRNA (guanine-N7-)-methyltransferase activity"/>
    <property type="evidence" value="ECO:0007669"/>
    <property type="project" value="UniProtKB-UniRule"/>
</dbReference>
<dbReference type="InterPro" id="IPR000241">
    <property type="entry name" value="RlmKL-like_Mtase"/>
</dbReference>
<dbReference type="PANTHER" id="PTHR47313">
    <property type="entry name" value="RIBOSOMAL RNA LARGE SUBUNIT METHYLTRANSFERASE K/L"/>
    <property type="match status" value="1"/>
</dbReference>
<evidence type="ECO:0000313" key="10">
    <source>
        <dbReference type="Proteomes" id="UP000304912"/>
    </source>
</evidence>
<dbReference type="AlphaFoldDB" id="A0A5B7YD55"/>
<dbReference type="SUPFAM" id="SSF53335">
    <property type="entry name" value="S-adenosyl-L-methionine-dependent methyltransferases"/>
    <property type="match status" value="2"/>
</dbReference>
<comment type="similarity">
    <text evidence="6">Belongs to the methyltransferase superfamily. RlmKL family.</text>
</comment>
<comment type="subcellular location">
    <subcellularLocation>
        <location evidence="6">Cytoplasm</location>
    </subcellularLocation>
</comment>
<dbReference type="InterPro" id="IPR029063">
    <property type="entry name" value="SAM-dependent_MTases_sf"/>
</dbReference>
<dbReference type="InterPro" id="IPR054170">
    <property type="entry name" value="RlmL_1st"/>
</dbReference>
<keyword evidence="1 6" id="KW-0963">Cytoplasm</keyword>
<gene>
    <name evidence="9" type="primary">rlmKL</name>
    <name evidence="6" type="synonym">rlmL</name>
    <name evidence="9" type="ORF">FBQ74_08240</name>
</gene>
<proteinExistence type="inferred from homology"/>
<evidence type="ECO:0000256" key="3">
    <source>
        <dbReference type="ARBA" id="ARBA00022603"/>
    </source>
</evidence>
<evidence type="ECO:0000256" key="5">
    <source>
        <dbReference type="ARBA" id="ARBA00022691"/>
    </source>
</evidence>
<dbReference type="InterPro" id="IPR019614">
    <property type="entry name" value="SAM-dep_methyl-trfase"/>
</dbReference>
<dbReference type="Proteomes" id="UP000304912">
    <property type="component" value="Chromosome"/>
</dbReference>
<dbReference type="HAMAP" id="MF_01858">
    <property type="entry name" value="23SrRNA_methyltr_KL"/>
    <property type="match status" value="1"/>
</dbReference>
<comment type="catalytic activity">
    <reaction evidence="6">
        <text>guanosine(2069) in 23S rRNA + S-adenosyl-L-methionine = N(2)-methylguanosine(2069) in 23S rRNA + S-adenosyl-L-homocysteine + H(+)</text>
        <dbReference type="Rhea" id="RHEA:43772"/>
        <dbReference type="Rhea" id="RHEA-COMP:10688"/>
        <dbReference type="Rhea" id="RHEA-COMP:10689"/>
        <dbReference type="ChEBI" id="CHEBI:15378"/>
        <dbReference type="ChEBI" id="CHEBI:57856"/>
        <dbReference type="ChEBI" id="CHEBI:59789"/>
        <dbReference type="ChEBI" id="CHEBI:74269"/>
        <dbReference type="ChEBI" id="CHEBI:74481"/>
        <dbReference type="EC" id="2.1.1.264"/>
    </reaction>
</comment>
<evidence type="ECO:0000256" key="4">
    <source>
        <dbReference type="ARBA" id="ARBA00022679"/>
    </source>
</evidence>
<evidence type="ECO:0000256" key="2">
    <source>
        <dbReference type="ARBA" id="ARBA00022552"/>
    </source>
</evidence>
<dbReference type="Gene3D" id="3.30.2130.30">
    <property type="match status" value="1"/>
</dbReference>
<dbReference type="Pfam" id="PF22020">
    <property type="entry name" value="RlmL_1st"/>
    <property type="match status" value="1"/>
</dbReference>
<evidence type="ECO:0000313" key="9">
    <source>
        <dbReference type="EMBL" id="QCZ93475.1"/>
    </source>
</evidence>
<evidence type="ECO:0000256" key="6">
    <source>
        <dbReference type="HAMAP-Rule" id="MF_01858"/>
    </source>
</evidence>
<dbReference type="InterPro" id="IPR017244">
    <property type="entry name" value="23SrRNA_methyltr_KL"/>
</dbReference>
<accession>A0A5B7YD55</accession>
<comment type="catalytic activity">
    <reaction evidence="6">
        <text>guanosine(2445) in 23S rRNA + S-adenosyl-L-methionine = N(2)-methylguanosine(2445) in 23S rRNA + S-adenosyl-L-homocysteine + H(+)</text>
        <dbReference type="Rhea" id="RHEA:42740"/>
        <dbReference type="Rhea" id="RHEA-COMP:10215"/>
        <dbReference type="Rhea" id="RHEA-COMP:10216"/>
        <dbReference type="ChEBI" id="CHEBI:15378"/>
        <dbReference type="ChEBI" id="CHEBI:57856"/>
        <dbReference type="ChEBI" id="CHEBI:59789"/>
        <dbReference type="ChEBI" id="CHEBI:74269"/>
        <dbReference type="ChEBI" id="CHEBI:74481"/>
        <dbReference type="EC" id="2.1.1.173"/>
    </reaction>
</comment>